<dbReference type="EMBL" id="JADIKC010000005">
    <property type="protein sequence ID" value="MBM7121932.1"/>
    <property type="molecule type" value="Genomic_DNA"/>
</dbReference>
<keyword evidence="3" id="KW-1185">Reference proteome</keyword>
<feature type="domain" description="BRCT" evidence="1">
    <location>
        <begin position="128"/>
        <end position="210"/>
    </location>
</feature>
<dbReference type="InterPro" id="IPR001357">
    <property type="entry name" value="BRCT_dom"/>
</dbReference>
<dbReference type="InterPro" id="IPR036420">
    <property type="entry name" value="BRCT_dom_sf"/>
</dbReference>
<accession>A0ABS2JU00</accession>
<protein>
    <submittedName>
        <fullName evidence="2">BRCT domain-containing protein</fullName>
    </submittedName>
</protein>
<proteinExistence type="predicted"/>
<dbReference type="Proteomes" id="UP001430065">
    <property type="component" value="Unassembled WGS sequence"/>
</dbReference>
<gene>
    <name evidence="2" type="ORF">ISP20_12280</name>
</gene>
<dbReference type="RefSeq" id="WP_204636384.1">
    <property type="nucleotide sequence ID" value="NZ_JADIKC010000005.1"/>
</dbReference>
<dbReference type="Gene3D" id="3.40.50.10190">
    <property type="entry name" value="BRCT domain"/>
    <property type="match status" value="1"/>
</dbReference>
<organism evidence="2 3">
    <name type="scientific">Dyella kyungheensis</name>
    <dbReference type="NCBI Taxonomy" id="1242174"/>
    <lineage>
        <taxon>Bacteria</taxon>
        <taxon>Pseudomonadati</taxon>
        <taxon>Pseudomonadota</taxon>
        <taxon>Gammaproteobacteria</taxon>
        <taxon>Lysobacterales</taxon>
        <taxon>Rhodanobacteraceae</taxon>
        <taxon>Dyella</taxon>
    </lineage>
</organism>
<evidence type="ECO:0000313" key="2">
    <source>
        <dbReference type="EMBL" id="MBM7121932.1"/>
    </source>
</evidence>
<dbReference type="SUPFAM" id="SSF52113">
    <property type="entry name" value="BRCT domain"/>
    <property type="match status" value="1"/>
</dbReference>
<name>A0ABS2JU00_9GAMM</name>
<sequence>MFKSDNGSAPSAAVTHTWRHSRSVDELIGICRGILADGAVNRSEAAFLLDWLERHREFAETFPFSTLYPRVRDAMHDGVLDPDEQRDLLDALSATVGGEVVSPSSGNSLSTELPFDNPFPTILHSASVFVVTGVFSYGKRRAVCEAIESRGGAVRAAVSPKTDYVVVGEVGSRDWLHSSYGRKIQEAAELRQAGSKISIIPERHWLESLS</sequence>
<reference evidence="2 3" key="1">
    <citation type="submission" date="2020-10" db="EMBL/GenBank/DDBJ databases">
        <title>Phylogeny of dyella-like bacteria.</title>
        <authorList>
            <person name="Fu J."/>
        </authorList>
    </citation>
    <scope>NUCLEOTIDE SEQUENCE [LARGE SCALE GENOMIC DNA]</scope>
    <source>
        <strain evidence="2 3">THG-B117</strain>
    </source>
</reference>
<evidence type="ECO:0000313" key="3">
    <source>
        <dbReference type="Proteomes" id="UP001430065"/>
    </source>
</evidence>
<evidence type="ECO:0000259" key="1">
    <source>
        <dbReference type="PROSITE" id="PS50172"/>
    </source>
</evidence>
<dbReference type="CDD" id="cd17748">
    <property type="entry name" value="BRCT_DNA_ligase_like"/>
    <property type="match status" value="1"/>
</dbReference>
<comment type="caution">
    <text evidence="2">The sequence shown here is derived from an EMBL/GenBank/DDBJ whole genome shotgun (WGS) entry which is preliminary data.</text>
</comment>
<dbReference type="Pfam" id="PF00533">
    <property type="entry name" value="BRCT"/>
    <property type="match status" value="1"/>
</dbReference>
<dbReference type="PROSITE" id="PS50172">
    <property type="entry name" value="BRCT"/>
    <property type="match status" value="1"/>
</dbReference>